<sequence>MKSFEGLTQQGREERSSFRFFIQAKLLEDCLIEFKFELPTPNTKNITSYRAVWCYSTKGAQLKLLTPEETFNSVPLTSV</sequence>
<name>A0AAN9SPI4_PSOTE</name>
<keyword evidence="2" id="KW-1185">Reference proteome</keyword>
<comment type="caution">
    <text evidence="1">The sequence shown here is derived from an EMBL/GenBank/DDBJ whole genome shotgun (WGS) entry which is preliminary data.</text>
</comment>
<protein>
    <submittedName>
        <fullName evidence="1">Uncharacterized protein</fullName>
    </submittedName>
</protein>
<organism evidence="1 2">
    <name type="scientific">Psophocarpus tetragonolobus</name>
    <name type="common">Winged bean</name>
    <name type="synonym">Dolichos tetragonolobus</name>
    <dbReference type="NCBI Taxonomy" id="3891"/>
    <lineage>
        <taxon>Eukaryota</taxon>
        <taxon>Viridiplantae</taxon>
        <taxon>Streptophyta</taxon>
        <taxon>Embryophyta</taxon>
        <taxon>Tracheophyta</taxon>
        <taxon>Spermatophyta</taxon>
        <taxon>Magnoliopsida</taxon>
        <taxon>eudicotyledons</taxon>
        <taxon>Gunneridae</taxon>
        <taxon>Pentapetalae</taxon>
        <taxon>rosids</taxon>
        <taxon>fabids</taxon>
        <taxon>Fabales</taxon>
        <taxon>Fabaceae</taxon>
        <taxon>Papilionoideae</taxon>
        <taxon>50 kb inversion clade</taxon>
        <taxon>NPAAA clade</taxon>
        <taxon>indigoferoid/millettioid clade</taxon>
        <taxon>Phaseoleae</taxon>
        <taxon>Psophocarpus</taxon>
    </lineage>
</organism>
<evidence type="ECO:0000313" key="2">
    <source>
        <dbReference type="Proteomes" id="UP001386955"/>
    </source>
</evidence>
<dbReference type="AlphaFoldDB" id="A0AAN9SPI4"/>
<evidence type="ECO:0000313" key="1">
    <source>
        <dbReference type="EMBL" id="KAK7397052.1"/>
    </source>
</evidence>
<gene>
    <name evidence="1" type="ORF">VNO78_18219</name>
</gene>
<dbReference type="Proteomes" id="UP001386955">
    <property type="component" value="Unassembled WGS sequence"/>
</dbReference>
<proteinExistence type="predicted"/>
<dbReference type="EMBL" id="JAYMYS010000004">
    <property type="protein sequence ID" value="KAK7397052.1"/>
    <property type="molecule type" value="Genomic_DNA"/>
</dbReference>
<reference evidence="1 2" key="1">
    <citation type="submission" date="2024-01" db="EMBL/GenBank/DDBJ databases">
        <title>The genomes of 5 underutilized Papilionoideae crops provide insights into root nodulation and disease resistanc.</title>
        <authorList>
            <person name="Jiang F."/>
        </authorList>
    </citation>
    <scope>NUCLEOTIDE SEQUENCE [LARGE SCALE GENOMIC DNA]</scope>
    <source>
        <strain evidence="1">DUOXIRENSHENG_FW03</strain>
        <tissue evidence="1">Leaves</tissue>
    </source>
</reference>
<accession>A0AAN9SPI4</accession>